<keyword evidence="1" id="KW-0732">Signal</keyword>
<dbReference type="InterPro" id="IPR035994">
    <property type="entry name" value="Nucleoside_phosphorylase_sf"/>
</dbReference>
<dbReference type="PANTHER" id="PTHR46082">
    <property type="entry name" value="ATP/GTP-BINDING PROTEIN-RELATED"/>
    <property type="match status" value="1"/>
</dbReference>
<dbReference type="AlphaFoldDB" id="A0A5N7BYB6"/>
<proteinExistence type="predicted"/>
<reference evidence="2" key="1">
    <citation type="submission" date="2019-04" db="EMBL/GenBank/DDBJ databases">
        <title>Friends and foes A comparative genomics studyof 23 Aspergillus species from section Flavi.</title>
        <authorList>
            <consortium name="DOE Joint Genome Institute"/>
            <person name="Kjaerbolling I."/>
            <person name="Vesth T."/>
            <person name="Frisvad J.C."/>
            <person name="Nybo J.L."/>
            <person name="Theobald S."/>
            <person name="Kildgaard S."/>
            <person name="Isbrandt T."/>
            <person name="Kuo A."/>
            <person name="Sato A."/>
            <person name="Lyhne E.K."/>
            <person name="Kogle M.E."/>
            <person name="Wiebenga A."/>
            <person name="Kun R.S."/>
            <person name="Lubbers R.J."/>
            <person name="Makela M.R."/>
            <person name="Barry K."/>
            <person name="Chovatia M."/>
            <person name="Clum A."/>
            <person name="Daum C."/>
            <person name="Haridas S."/>
            <person name="He G."/>
            <person name="LaButti K."/>
            <person name="Lipzen A."/>
            <person name="Mondo S."/>
            <person name="Riley R."/>
            <person name="Salamov A."/>
            <person name="Simmons B.A."/>
            <person name="Magnuson J.K."/>
            <person name="Henrissat B."/>
            <person name="Mortensen U.H."/>
            <person name="Larsen T.O."/>
            <person name="Devries R.P."/>
            <person name="Grigoriev I.V."/>
            <person name="Machida M."/>
            <person name="Baker S.E."/>
            <person name="Andersen M.R."/>
        </authorList>
    </citation>
    <scope>NUCLEOTIDE SEQUENCE [LARGE SCALE GENOMIC DNA]</scope>
    <source>
        <strain evidence="2">IBT 14317</strain>
    </source>
</reference>
<dbReference type="InterPro" id="IPR053137">
    <property type="entry name" value="NLR-like"/>
</dbReference>
<organism evidence="2">
    <name type="scientific">Petromyces alliaceus</name>
    <name type="common">Aspergillus alliaceus</name>
    <dbReference type="NCBI Taxonomy" id="209559"/>
    <lineage>
        <taxon>Eukaryota</taxon>
        <taxon>Fungi</taxon>
        <taxon>Dikarya</taxon>
        <taxon>Ascomycota</taxon>
        <taxon>Pezizomycotina</taxon>
        <taxon>Eurotiomycetes</taxon>
        <taxon>Eurotiomycetidae</taxon>
        <taxon>Eurotiales</taxon>
        <taxon>Aspergillaceae</taxon>
        <taxon>Aspergillus</taxon>
        <taxon>Aspergillus subgen. Circumdati</taxon>
    </lineage>
</organism>
<evidence type="ECO:0008006" key="3">
    <source>
        <dbReference type="Google" id="ProtNLM"/>
    </source>
</evidence>
<sequence length="236" mass="26004">MRPTGRDHFTISVLCALALEADADWKHNILLFYMPGTGKGSAASVSSRLQLSYPRIQLALLIGICEVAPRDVILSEVVVEYDFGQYDVLGRPGQQIRALLKALRATKRVQPKPEDIPFEAAYQHKHDEKSSTRCLCLHEVSEEACNERGCNESTIIRHQCHTEIDRPATHIGGIASVDTVVEGARIWDNTSRIVIKGVCDYAGNHKNESWQAYTAAAGASAAKAFLESWRSVSRAG</sequence>
<dbReference type="Proteomes" id="UP000326877">
    <property type="component" value="Unassembled WGS sequence"/>
</dbReference>
<dbReference type="GO" id="GO:0009116">
    <property type="term" value="P:nucleoside metabolic process"/>
    <property type="evidence" value="ECO:0007669"/>
    <property type="project" value="InterPro"/>
</dbReference>
<dbReference type="Gene3D" id="3.40.50.1580">
    <property type="entry name" value="Nucleoside phosphorylase domain"/>
    <property type="match status" value="1"/>
</dbReference>
<dbReference type="GO" id="GO:0003824">
    <property type="term" value="F:catalytic activity"/>
    <property type="evidence" value="ECO:0007669"/>
    <property type="project" value="InterPro"/>
</dbReference>
<gene>
    <name evidence="2" type="ORF">BDV23DRAFT_196235</name>
</gene>
<accession>A0A5N7BYB6</accession>
<protein>
    <recommendedName>
        <fullName evidence="3">Nucleoside phosphorylase domain-containing protein</fullName>
    </recommendedName>
</protein>
<dbReference type="SUPFAM" id="SSF53167">
    <property type="entry name" value="Purine and uridine phosphorylases"/>
    <property type="match status" value="1"/>
</dbReference>
<feature type="chain" id="PRO_5024918834" description="Nucleoside phosphorylase domain-containing protein" evidence="1">
    <location>
        <begin position="24"/>
        <end position="236"/>
    </location>
</feature>
<dbReference type="OrthoDB" id="1658288at2759"/>
<evidence type="ECO:0000313" key="2">
    <source>
        <dbReference type="EMBL" id="KAE8386834.1"/>
    </source>
</evidence>
<name>A0A5N7BYB6_PETAA</name>
<dbReference type="PANTHER" id="PTHR46082:SF6">
    <property type="entry name" value="AAA+ ATPASE DOMAIN-CONTAINING PROTEIN-RELATED"/>
    <property type="match status" value="1"/>
</dbReference>
<evidence type="ECO:0000256" key="1">
    <source>
        <dbReference type="SAM" id="SignalP"/>
    </source>
</evidence>
<dbReference type="EMBL" id="ML735304">
    <property type="protein sequence ID" value="KAE8386834.1"/>
    <property type="molecule type" value="Genomic_DNA"/>
</dbReference>
<feature type="signal peptide" evidence="1">
    <location>
        <begin position="1"/>
        <end position="23"/>
    </location>
</feature>